<keyword evidence="10" id="KW-0472">Membrane</keyword>
<dbReference type="AlphaFoldDB" id="A0A9W6DQK1"/>
<dbReference type="InterPro" id="IPR017441">
    <property type="entry name" value="Protein_kinase_ATP_BS"/>
</dbReference>
<comment type="catalytic activity">
    <reaction evidence="8">
        <text>L-seryl-[protein] + ATP = O-phospho-L-seryl-[protein] + ADP + H(+)</text>
        <dbReference type="Rhea" id="RHEA:17989"/>
        <dbReference type="Rhea" id="RHEA-COMP:9863"/>
        <dbReference type="Rhea" id="RHEA-COMP:11604"/>
        <dbReference type="ChEBI" id="CHEBI:15378"/>
        <dbReference type="ChEBI" id="CHEBI:29999"/>
        <dbReference type="ChEBI" id="CHEBI:30616"/>
        <dbReference type="ChEBI" id="CHEBI:83421"/>
        <dbReference type="ChEBI" id="CHEBI:456216"/>
        <dbReference type="EC" id="2.7.11.1"/>
    </reaction>
</comment>
<evidence type="ECO:0000259" key="11">
    <source>
        <dbReference type="PROSITE" id="PS50011"/>
    </source>
</evidence>
<keyword evidence="3" id="KW-0808">Transferase</keyword>
<evidence type="ECO:0000256" key="5">
    <source>
        <dbReference type="ARBA" id="ARBA00022777"/>
    </source>
</evidence>
<feature type="binding site" evidence="9">
    <location>
        <position position="76"/>
    </location>
    <ligand>
        <name>ATP</name>
        <dbReference type="ChEBI" id="CHEBI:30616"/>
    </ligand>
</feature>
<protein>
    <recommendedName>
        <fullName evidence="1">non-specific serine/threonine protein kinase</fullName>
        <ecNumber evidence="1">2.7.11.1</ecNumber>
    </recommendedName>
</protein>
<evidence type="ECO:0000256" key="1">
    <source>
        <dbReference type="ARBA" id="ARBA00012513"/>
    </source>
</evidence>
<keyword evidence="10" id="KW-0812">Transmembrane</keyword>
<keyword evidence="5" id="KW-0418">Kinase</keyword>
<accession>A0A9W6DQK1</accession>
<dbReference type="EC" id="2.7.11.1" evidence="1"/>
<dbReference type="GO" id="GO:0050684">
    <property type="term" value="P:regulation of mRNA processing"/>
    <property type="evidence" value="ECO:0007669"/>
    <property type="project" value="TreeGrafter"/>
</dbReference>
<proteinExistence type="predicted"/>
<dbReference type="Gene3D" id="1.10.510.10">
    <property type="entry name" value="Transferase(Phosphotransferase) domain 1"/>
    <property type="match status" value="1"/>
</dbReference>
<dbReference type="InterPro" id="IPR006694">
    <property type="entry name" value="Fatty_acid_hydroxylase"/>
</dbReference>
<dbReference type="PROSITE" id="PS50011">
    <property type="entry name" value="PROTEIN_KINASE_DOM"/>
    <property type="match status" value="1"/>
</dbReference>
<feature type="transmembrane region" description="Helical" evidence="10">
    <location>
        <begin position="476"/>
        <end position="499"/>
    </location>
</feature>
<evidence type="ECO:0000256" key="7">
    <source>
        <dbReference type="ARBA" id="ARBA00047899"/>
    </source>
</evidence>
<dbReference type="GO" id="GO:0000245">
    <property type="term" value="P:spliceosomal complex assembly"/>
    <property type="evidence" value="ECO:0007669"/>
    <property type="project" value="TreeGrafter"/>
</dbReference>
<dbReference type="GO" id="GO:0005506">
    <property type="term" value="F:iron ion binding"/>
    <property type="evidence" value="ECO:0007669"/>
    <property type="project" value="InterPro"/>
</dbReference>
<dbReference type="SMART" id="SM00220">
    <property type="entry name" value="S_TKc"/>
    <property type="match status" value="1"/>
</dbReference>
<dbReference type="PANTHER" id="PTHR47634">
    <property type="entry name" value="PROTEIN KINASE DOMAIN-CONTAINING PROTEIN-RELATED"/>
    <property type="match status" value="1"/>
</dbReference>
<keyword evidence="6 9" id="KW-0067">ATP-binding</keyword>
<dbReference type="InterPro" id="IPR011009">
    <property type="entry name" value="Kinase-like_dom_sf"/>
</dbReference>
<dbReference type="PROSITE" id="PS00107">
    <property type="entry name" value="PROTEIN_KINASE_ATP"/>
    <property type="match status" value="1"/>
</dbReference>
<dbReference type="GO" id="GO:0008610">
    <property type="term" value="P:lipid biosynthetic process"/>
    <property type="evidence" value="ECO:0007669"/>
    <property type="project" value="InterPro"/>
</dbReference>
<evidence type="ECO:0000256" key="9">
    <source>
        <dbReference type="PROSITE-ProRule" id="PRU10141"/>
    </source>
</evidence>
<feature type="domain" description="Protein kinase" evidence="11">
    <location>
        <begin position="47"/>
        <end position="418"/>
    </location>
</feature>
<evidence type="ECO:0000256" key="4">
    <source>
        <dbReference type="ARBA" id="ARBA00022741"/>
    </source>
</evidence>
<dbReference type="InterPro" id="IPR000719">
    <property type="entry name" value="Prot_kinase_dom"/>
</dbReference>
<organism evidence="12 13">
    <name type="scientific">Aspergillus brasiliensis</name>
    <dbReference type="NCBI Taxonomy" id="319629"/>
    <lineage>
        <taxon>Eukaryota</taxon>
        <taxon>Fungi</taxon>
        <taxon>Dikarya</taxon>
        <taxon>Ascomycota</taxon>
        <taxon>Pezizomycotina</taxon>
        <taxon>Eurotiomycetes</taxon>
        <taxon>Eurotiomycetidae</taxon>
        <taxon>Eurotiales</taxon>
        <taxon>Aspergillaceae</taxon>
        <taxon>Aspergillus</taxon>
        <taxon>Aspergillus subgen. Circumdati</taxon>
    </lineage>
</organism>
<sequence>MTMLGSDEPASEPYPQYNWIDGAESLEKYRPGGYHPIMIGDLLRDRYRIVDKLGFGGYSTVWLARDTHQERYVAVKVGIANSLPHETQILRALSAPASVPSSVRAGLDCIPVLLDEFEVTGPNGTHPCYTTTPARCTLREVSFSRLFPLDVARALSGGLVLAIAYNHSQGYVHGDIHLRNVLVKLPASFDSLSIEEFYEQYGKPETVSITQRNGGSLPPNVPSKAVLPIYLGKKAEEFTLQDAQVLLSDFGEAFSPDSSPRSGEYCHIPAPYCPPEALFEPQAPLSYPADIWSLATAIWEILGMKAIFSTEAPEDEVTAQQIDVLGPMPQAWYSAWEERSYFFEEDGRPIEGREVWPVMDLAFEQGVREYRRQGGVGDFDDAETAAILELMRGMLKFRPEDRLTIEELTELLALHTTLFAVILLAGLLQTIFPKNTLSTRTFIRALSNVLIGALIHYCLLLLLNQPITSAATPQNFSLQTFLGKFILGYTFADAMYYTLHRLLHWKFLYRRIHKHHHDTHQSGPLTAMDVHPLEYSFAQMGTELASAWVVGATLPELCVLSSVAKVFAMYSHSRSEGKAWVSVMEHEAHHRDGRSNFGVTGLMDWVFGTMK</sequence>
<comment type="catalytic activity">
    <reaction evidence="7">
        <text>L-threonyl-[protein] + ATP = O-phospho-L-threonyl-[protein] + ADP + H(+)</text>
        <dbReference type="Rhea" id="RHEA:46608"/>
        <dbReference type="Rhea" id="RHEA-COMP:11060"/>
        <dbReference type="Rhea" id="RHEA-COMP:11605"/>
        <dbReference type="ChEBI" id="CHEBI:15378"/>
        <dbReference type="ChEBI" id="CHEBI:30013"/>
        <dbReference type="ChEBI" id="CHEBI:30616"/>
        <dbReference type="ChEBI" id="CHEBI:61977"/>
        <dbReference type="ChEBI" id="CHEBI:456216"/>
        <dbReference type="EC" id="2.7.11.1"/>
    </reaction>
</comment>
<evidence type="ECO:0000313" key="12">
    <source>
        <dbReference type="EMBL" id="GKZ23856.1"/>
    </source>
</evidence>
<gene>
    <name evidence="12" type="ORF">AbraCBS73388_010453</name>
</gene>
<dbReference type="InterPro" id="IPR051334">
    <property type="entry name" value="SRPK"/>
</dbReference>
<evidence type="ECO:0000256" key="10">
    <source>
        <dbReference type="SAM" id="Phobius"/>
    </source>
</evidence>
<dbReference type="SUPFAM" id="SSF56112">
    <property type="entry name" value="Protein kinase-like (PK-like)"/>
    <property type="match status" value="1"/>
</dbReference>
<keyword evidence="2" id="KW-0723">Serine/threonine-protein kinase</keyword>
<evidence type="ECO:0000256" key="8">
    <source>
        <dbReference type="ARBA" id="ARBA00048679"/>
    </source>
</evidence>
<evidence type="ECO:0000256" key="2">
    <source>
        <dbReference type="ARBA" id="ARBA00022527"/>
    </source>
</evidence>
<dbReference type="GO" id="GO:0004674">
    <property type="term" value="F:protein serine/threonine kinase activity"/>
    <property type="evidence" value="ECO:0007669"/>
    <property type="project" value="UniProtKB-KW"/>
</dbReference>
<dbReference type="Pfam" id="PF00069">
    <property type="entry name" value="Pkinase"/>
    <property type="match status" value="1"/>
</dbReference>
<keyword evidence="4 9" id="KW-0547">Nucleotide-binding</keyword>
<dbReference type="GO" id="GO:0005524">
    <property type="term" value="F:ATP binding"/>
    <property type="evidence" value="ECO:0007669"/>
    <property type="project" value="UniProtKB-UniRule"/>
</dbReference>
<dbReference type="EMBL" id="BROQ01000075">
    <property type="protein sequence ID" value="GKZ23856.1"/>
    <property type="molecule type" value="Genomic_DNA"/>
</dbReference>
<dbReference type="Pfam" id="PF04116">
    <property type="entry name" value="FA_hydroxylase"/>
    <property type="match status" value="1"/>
</dbReference>
<dbReference type="PANTHER" id="PTHR47634:SF9">
    <property type="entry name" value="PROTEIN KINASE DOMAIN-CONTAINING PROTEIN-RELATED"/>
    <property type="match status" value="1"/>
</dbReference>
<dbReference type="Gene3D" id="3.30.200.20">
    <property type="entry name" value="Phosphorylase Kinase, domain 1"/>
    <property type="match status" value="1"/>
</dbReference>
<name>A0A9W6DQK1_9EURO</name>
<evidence type="ECO:0000256" key="3">
    <source>
        <dbReference type="ARBA" id="ARBA00022679"/>
    </source>
</evidence>
<reference evidence="12" key="1">
    <citation type="submission" date="2022-07" db="EMBL/GenBank/DDBJ databases">
        <title>Taxonomy of Aspergillus series Nigri: significant species reduction supported by multi-species coalescent approaches.</title>
        <authorList>
            <person name="Bian C."/>
            <person name="Kusuya Y."/>
            <person name="Sklenar F."/>
            <person name="D'hooge E."/>
            <person name="Yaguchi T."/>
            <person name="Takahashi H."/>
            <person name="Hubka V."/>
        </authorList>
    </citation>
    <scope>NUCLEOTIDE SEQUENCE</scope>
    <source>
        <strain evidence="12">CBS 733.88</strain>
    </source>
</reference>
<dbReference type="Proteomes" id="UP001143548">
    <property type="component" value="Unassembled WGS sequence"/>
</dbReference>
<evidence type="ECO:0000256" key="6">
    <source>
        <dbReference type="ARBA" id="ARBA00022840"/>
    </source>
</evidence>
<dbReference type="GO" id="GO:0016491">
    <property type="term" value="F:oxidoreductase activity"/>
    <property type="evidence" value="ECO:0007669"/>
    <property type="project" value="InterPro"/>
</dbReference>
<keyword evidence="10" id="KW-1133">Transmembrane helix</keyword>
<comment type="caution">
    <text evidence="12">The sequence shown here is derived from an EMBL/GenBank/DDBJ whole genome shotgun (WGS) entry which is preliminary data.</text>
</comment>
<evidence type="ECO:0000313" key="13">
    <source>
        <dbReference type="Proteomes" id="UP001143548"/>
    </source>
</evidence>
<feature type="transmembrane region" description="Helical" evidence="10">
    <location>
        <begin position="445"/>
        <end position="464"/>
    </location>
</feature>
<feature type="transmembrane region" description="Helical" evidence="10">
    <location>
        <begin position="412"/>
        <end position="433"/>
    </location>
</feature>